<proteinExistence type="predicted"/>
<protein>
    <recommendedName>
        <fullName evidence="2">Carboxylesterase type B domain-containing protein</fullName>
    </recommendedName>
</protein>
<dbReference type="Proteomes" id="UP001152658">
    <property type="component" value="Unassembled WGS sequence"/>
</dbReference>
<evidence type="ECO:0000256" key="1">
    <source>
        <dbReference type="SAM" id="SignalP"/>
    </source>
</evidence>
<feature type="signal peptide" evidence="1">
    <location>
        <begin position="1"/>
        <end position="21"/>
    </location>
</feature>
<reference evidence="3" key="1">
    <citation type="submission" date="2022-06" db="EMBL/GenBank/DDBJ databases">
        <authorList>
            <person name="Goudenege D."/>
            <person name="Le Roux F."/>
        </authorList>
    </citation>
    <scope>NUCLEOTIDE SEQUENCE</scope>
    <source>
        <strain evidence="3">12-063</strain>
    </source>
</reference>
<name>A0ABM9FJ37_9VIBR</name>
<dbReference type="RefSeq" id="WP_168787022.1">
    <property type="nucleotide sequence ID" value="NZ_CALYLF010000030.1"/>
</dbReference>
<dbReference type="InterPro" id="IPR002018">
    <property type="entry name" value="CarbesteraseB"/>
</dbReference>
<dbReference type="Pfam" id="PF00135">
    <property type="entry name" value="COesterase"/>
    <property type="match status" value="1"/>
</dbReference>
<dbReference type="PANTHER" id="PTHR11559">
    <property type="entry name" value="CARBOXYLESTERASE"/>
    <property type="match status" value="1"/>
</dbReference>
<keyword evidence="1" id="KW-0732">Signal</keyword>
<evidence type="ECO:0000259" key="2">
    <source>
        <dbReference type="Pfam" id="PF00135"/>
    </source>
</evidence>
<dbReference type="SUPFAM" id="SSF53474">
    <property type="entry name" value="alpha/beta-Hydrolases"/>
    <property type="match status" value="1"/>
</dbReference>
<dbReference type="InterPro" id="IPR029058">
    <property type="entry name" value="AB_hydrolase_fold"/>
</dbReference>
<feature type="domain" description="Carboxylesterase type B" evidence="2">
    <location>
        <begin position="71"/>
        <end position="266"/>
    </location>
</feature>
<dbReference type="PROSITE" id="PS51257">
    <property type="entry name" value="PROKAR_LIPOPROTEIN"/>
    <property type="match status" value="1"/>
</dbReference>
<organism evidence="3 4">
    <name type="scientific">Vibrio aestuarianus</name>
    <dbReference type="NCBI Taxonomy" id="28171"/>
    <lineage>
        <taxon>Bacteria</taxon>
        <taxon>Pseudomonadati</taxon>
        <taxon>Pseudomonadota</taxon>
        <taxon>Gammaproteobacteria</taxon>
        <taxon>Vibrionales</taxon>
        <taxon>Vibrionaceae</taxon>
        <taxon>Vibrio</taxon>
    </lineage>
</organism>
<evidence type="ECO:0000313" key="3">
    <source>
        <dbReference type="EMBL" id="CAH8197444.1"/>
    </source>
</evidence>
<sequence length="390" mass="42058">MQITKRSILAISIAALLSACGSDDSGNSGAPVKPEPLKPQPAQTVDVAVGNANVKAMKESLVITTAEGEEKLGSVESFKGITFAEATRFDHSNTVDFSGDIDATQFGDACPQIKATTQAQSEDCLNLNIWRPVGTVQGEDLPVYVFIHGGDFEYGSGANPMIHGDKVVAQGADEGNPFIAVTFNYRLGLLGSNWVKGTDVNGNYGLGDQETLLKWVQDNIQYFGGNAGNVTLMGQGSGAMSIELLQQKVAMGELEASTFHRAIMQSVPYGFEYPSYNARKARYDNLDLGNLPASGTEEELKESLKEILKVQKEKIHSPIATIESWLLTNMGGVLQQICSAPDLSDPIKSICSILGISSDNNVGIEEIHTDIETEDLINYLLDKSDYTRDH</sequence>
<accession>A0ABM9FJ37</accession>
<dbReference type="Gene3D" id="3.40.50.1820">
    <property type="entry name" value="alpha/beta hydrolase"/>
    <property type="match status" value="1"/>
</dbReference>
<gene>
    <name evidence="3" type="ORF">VAE063_1010174</name>
</gene>
<evidence type="ECO:0000313" key="4">
    <source>
        <dbReference type="Proteomes" id="UP001152658"/>
    </source>
</evidence>
<feature type="chain" id="PRO_5047241199" description="Carboxylesterase type B domain-containing protein" evidence="1">
    <location>
        <begin position="22"/>
        <end position="390"/>
    </location>
</feature>
<dbReference type="InterPro" id="IPR050309">
    <property type="entry name" value="Type-B_Carboxylest/Lipase"/>
</dbReference>
<comment type="caution">
    <text evidence="3">The sequence shown here is derived from an EMBL/GenBank/DDBJ whole genome shotgun (WGS) entry which is preliminary data.</text>
</comment>
<keyword evidence="4" id="KW-1185">Reference proteome</keyword>
<dbReference type="EMBL" id="CALYLK010000002">
    <property type="protein sequence ID" value="CAH8197444.1"/>
    <property type="molecule type" value="Genomic_DNA"/>
</dbReference>